<dbReference type="Gene3D" id="1.20.5.1930">
    <property type="match status" value="1"/>
</dbReference>
<dbReference type="Pfam" id="PF00072">
    <property type="entry name" value="Response_reg"/>
    <property type="match status" value="1"/>
</dbReference>
<keyword evidence="4" id="KW-0808">Transferase</keyword>
<keyword evidence="3 6" id="KW-0597">Phosphoprotein</keyword>
<feature type="transmembrane region" description="Helical" evidence="8">
    <location>
        <begin position="256"/>
        <end position="277"/>
    </location>
</feature>
<evidence type="ECO:0000256" key="6">
    <source>
        <dbReference type="PROSITE-ProRule" id="PRU00169"/>
    </source>
</evidence>
<dbReference type="InterPro" id="IPR000014">
    <property type="entry name" value="PAS"/>
</dbReference>
<sequence length="937" mass="103045">MTPALSSLPWVTRFAALAAMIWPLATLLSWAYDPSWLSTLHPSFRTIKPVTVLSVLFCGLSLWLLAEEAAVTTVRRRCAQAAAAVACLLAGLTLAEYLFNANIGIDLWLMHDADIDAAAHPGRMAPLTAGVTFLLSLALLTIDQPLSNGHYPAQYAALAGKTMGGIALVGYFYGVRSLYQVGSFSTMSLYSATLLFLIGLGILAARPARGFMATLVSDDLGGVMLRRMLPFAIGLPILAGWIRITAQRSGSYDFNFGVALAVAAVMVIMLASLWVLAGSLNKTDGQKKHILQILQQREARHRLALRAGRMGTFHQDLDNQTLALSPELEVMLGVSAMSFGGTLTSFGRLIHPDDWGRVQAAIEEAVLNRGSYALECRVLRQTPPIEAWIAITGQVLPDAEGHPRQITGVMFDITERKRAEAALRESEAHFRLLADATPVLVWMAGPDRLCTWLNRSWLDYTGRTLEEQLGDGRMADIHPDDRAMAVQLYHDHCSRHEPFELEYRLRRHDGMYGWMLDRGVPLLTESGVLTGYLGAALDITDRKHAEEQLQQWTVELEKRVDERTQALQRSQSRLRALASDLSMTEQQERRRLATELHDYLAQLLVVGRMKLSQARPQVKDQKAQQLLGETDDVLTQSLNYTRSLVAELSPQILYQFGLPAALKWLAGQMKTHGLVVTIRSEVERLPMAEEGAVILYQSVRELLFNVVKHAGTGEAEITLSENPEKWAAVTVTDHGQGFNPDQLLETDRDHPGQFGLFNVQERVEAIGGHLSLISGVGRGTTVTITVPIDTSPHSALTASAAAVQQSRTRMGPSQRLRVLLVDDHAMVRQGLRSVLDSYEDLEVIGEAGDGEAAISLATTLQPDVVVMDINMPRVDGIEATRRIMSTHPDIVIIGLSVQNERHIEEAMLNAGAAVFVTKERAAVQLYEAIVSTVRAGR</sequence>
<dbReference type="Pfam" id="PF02518">
    <property type="entry name" value="HATPase_c"/>
    <property type="match status" value="1"/>
</dbReference>
<gene>
    <name evidence="13" type="ORF">NSPZN2_100192</name>
</gene>
<evidence type="ECO:0000256" key="7">
    <source>
        <dbReference type="SAM" id="Coils"/>
    </source>
</evidence>
<dbReference type="InterPro" id="IPR011006">
    <property type="entry name" value="CheY-like_superfamily"/>
</dbReference>
<dbReference type="InterPro" id="IPR058245">
    <property type="entry name" value="NreC/VraR/RcsB-like_REC"/>
</dbReference>
<dbReference type="Gene3D" id="3.30.565.10">
    <property type="entry name" value="Histidine kinase-like ATPase, C-terminal domain"/>
    <property type="match status" value="1"/>
</dbReference>
<comment type="caution">
    <text evidence="13">The sequence shown here is derived from an EMBL/GenBank/DDBJ whole genome shotgun (WGS) entry which is preliminary data.</text>
</comment>
<keyword evidence="8" id="KW-0472">Membrane</keyword>
<dbReference type="PANTHER" id="PTHR43304:SF1">
    <property type="entry name" value="PAC DOMAIN-CONTAINING PROTEIN"/>
    <property type="match status" value="1"/>
</dbReference>
<feature type="domain" description="PAS" evidence="11">
    <location>
        <begin position="426"/>
        <end position="496"/>
    </location>
</feature>
<dbReference type="Proteomes" id="UP000675880">
    <property type="component" value="Unassembled WGS sequence"/>
</dbReference>
<feature type="domain" description="Response regulatory" evidence="10">
    <location>
        <begin position="817"/>
        <end position="933"/>
    </location>
</feature>
<dbReference type="InterPro" id="IPR035965">
    <property type="entry name" value="PAS-like_dom_sf"/>
</dbReference>
<comment type="catalytic activity">
    <reaction evidence="1">
        <text>ATP + protein L-histidine = ADP + protein N-phospho-L-histidine.</text>
        <dbReference type="EC" id="2.7.13.3"/>
    </reaction>
</comment>
<dbReference type="Pfam" id="PF08447">
    <property type="entry name" value="PAS_3"/>
    <property type="match status" value="2"/>
</dbReference>
<dbReference type="SMART" id="SM00086">
    <property type="entry name" value="PAC"/>
    <property type="match status" value="2"/>
</dbReference>
<evidence type="ECO:0000313" key="13">
    <source>
        <dbReference type="EMBL" id="CAE6727701.1"/>
    </source>
</evidence>
<dbReference type="Gene3D" id="3.40.50.2300">
    <property type="match status" value="1"/>
</dbReference>
<accession>A0ABM8R1S6</accession>
<dbReference type="SMART" id="SM00448">
    <property type="entry name" value="REC"/>
    <property type="match status" value="1"/>
</dbReference>
<dbReference type="SUPFAM" id="SSF55785">
    <property type="entry name" value="PYP-like sensor domain (PAS domain)"/>
    <property type="match status" value="2"/>
</dbReference>
<dbReference type="NCBIfam" id="TIGR00229">
    <property type="entry name" value="sensory_box"/>
    <property type="match status" value="2"/>
</dbReference>
<keyword evidence="8" id="KW-1133">Transmembrane helix</keyword>
<dbReference type="Gene3D" id="3.30.450.20">
    <property type="entry name" value="PAS domain"/>
    <property type="match status" value="2"/>
</dbReference>
<evidence type="ECO:0000259" key="9">
    <source>
        <dbReference type="PROSITE" id="PS50109"/>
    </source>
</evidence>
<dbReference type="InterPro" id="IPR001789">
    <property type="entry name" value="Sig_transdc_resp-reg_receiver"/>
</dbReference>
<dbReference type="InterPro" id="IPR036890">
    <property type="entry name" value="HATPase_C_sf"/>
</dbReference>
<dbReference type="InterPro" id="IPR052162">
    <property type="entry name" value="Sensor_kinase/Photoreceptor"/>
</dbReference>
<evidence type="ECO:0000313" key="14">
    <source>
        <dbReference type="Proteomes" id="UP000675880"/>
    </source>
</evidence>
<dbReference type="InterPro" id="IPR011712">
    <property type="entry name" value="Sig_transdc_His_kin_sub3_dim/P"/>
</dbReference>
<evidence type="ECO:0000256" key="1">
    <source>
        <dbReference type="ARBA" id="ARBA00000085"/>
    </source>
</evidence>
<dbReference type="PROSITE" id="PS50110">
    <property type="entry name" value="RESPONSE_REGULATORY"/>
    <property type="match status" value="1"/>
</dbReference>
<evidence type="ECO:0000256" key="3">
    <source>
        <dbReference type="ARBA" id="ARBA00022553"/>
    </source>
</evidence>
<feature type="domain" description="PAC" evidence="12">
    <location>
        <begin position="372"/>
        <end position="425"/>
    </location>
</feature>
<feature type="domain" description="PAS" evidence="11">
    <location>
        <begin position="297"/>
        <end position="369"/>
    </location>
</feature>
<dbReference type="SUPFAM" id="SSF55874">
    <property type="entry name" value="ATPase domain of HSP90 chaperone/DNA topoisomerase II/histidine kinase"/>
    <property type="match status" value="1"/>
</dbReference>
<organism evidence="13 14">
    <name type="scientific">Nitrospira defluvii</name>
    <dbReference type="NCBI Taxonomy" id="330214"/>
    <lineage>
        <taxon>Bacteria</taxon>
        <taxon>Pseudomonadati</taxon>
        <taxon>Nitrospirota</taxon>
        <taxon>Nitrospiria</taxon>
        <taxon>Nitrospirales</taxon>
        <taxon>Nitrospiraceae</taxon>
        <taxon>Nitrospira</taxon>
    </lineage>
</organism>
<feature type="transmembrane region" description="Helical" evidence="8">
    <location>
        <begin position="225"/>
        <end position="244"/>
    </location>
</feature>
<dbReference type="InterPro" id="IPR000700">
    <property type="entry name" value="PAS-assoc_C"/>
</dbReference>
<keyword evidence="14" id="KW-1185">Reference proteome</keyword>
<dbReference type="InterPro" id="IPR001610">
    <property type="entry name" value="PAC"/>
</dbReference>
<dbReference type="Pfam" id="PF07730">
    <property type="entry name" value="HisKA_3"/>
    <property type="match status" value="1"/>
</dbReference>
<protein>
    <recommendedName>
        <fullName evidence="2">histidine kinase</fullName>
        <ecNumber evidence="2">2.7.13.3</ecNumber>
    </recommendedName>
</protein>
<dbReference type="SMART" id="SM00091">
    <property type="entry name" value="PAS"/>
    <property type="match status" value="2"/>
</dbReference>
<dbReference type="SMART" id="SM00387">
    <property type="entry name" value="HATPase_c"/>
    <property type="match status" value="1"/>
</dbReference>
<name>A0ABM8R1S6_9BACT</name>
<feature type="transmembrane region" description="Helical" evidence="8">
    <location>
        <begin position="187"/>
        <end position="205"/>
    </location>
</feature>
<keyword evidence="8" id="KW-0812">Transmembrane</keyword>
<evidence type="ECO:0000259" key="10">
    <source>
        <dbReference type="PROSITE" id="PS50110"/>
    </source>
</evidence>
<evidence type="ECO:0000256" key="2">
    <source>
        <dbReference type="ARBA" id="ARBA00012438"/>
    </source>
</evidence>
<evidence type="ECO:0000256" key="4">
    <source>
        <dbReference type="ARBA" id="ARBA00022679"/>
    </source>
</evidence>
<feature type="modified residue" description="4-aspartylphosphate" evidence="6">
    <location>
        <position position="868"/>
    </location>
</feature>
<keyword evidence="7" id="KW-0175">Coiled coil</keyword>
<dbReference type="InterPro" id="IPR013655">
    <property type="entry name" value="PAS_fold_3"/>
</dbReference>
<evidence type="ECO:0000256" key="8">
    <source>
        <dbReference type="SAM" id="Phobius"/>
    </source>
</evidence>
<dbReference type="EMBL" id="CAJNBJ010000002">
    <property type="protein sequence ID" value="CAE6727701.1"/>
    <property type="molecule type" value="Genomic_DNA"/>
</dbReference>
<dbReference type="RefSeq" id="WP_213041559.1">
    <property type="nucleotide sequence ID" value="NZ_CAJNBJ010000002.1"/>
</dbReference>
<feature type="transmembrane region" description="Helical" evidence="8">
    <location>
        <begin position="124"/>
        <end position="143"/>
    </location>
</feature>
<dbReference type="EC" id="2.7.13.3" evidence="2"/>
<reference evidence="13 14" key="1">
    <citation type="submission" date="2021-02" db="EMBL/GenBank/DDBJ databases">
        <authorList>
            <person name="Han P."/>
        </authorList>
    </citation>
    <scope>NUCLEOTIDE SEQUENCE [LARGE SCALE GENOMIC DNA]</scope>
    <source>
        <strain evidence="13">Candidatus Nitrospira sp. ZN2</strain>
    </source>
</reference>
<dbReference type="InterPro" id="IPR003594">
    <property type="entry name" value="HATPase_dom"/>
</dbReference>
<dbReference type="InterPro" id="IPR005467">
    <property type="entry name" value="His_kinase_dom"/>
</dbReference>
<dbReference type="PROSITE" id="PS50113">
    <property type="entry name" value="PAC"/>
    <property type="match status" value="2"/>
</dbReference>
<evidence type="ECO:0000259" key="11">
    <source>
        <dbReference type="PROSITE" id="PS50112"/>
    </source>
</evidence>
<feature type="domain" description="Histidine kinase" evidence="9">
    <location>
        <begin position="695"/>
        <end position="790"/>
    </location>
</feature>
<keyword evidence="5" id="KW-0418">Kinase</keyword>
<dbReference type="PROSITE" id="PS50112">
    <property type="entry name" value="PAS"/>
    <property type="match status" value="2"/>
</dbReference>
<evidence type="ECO:0000259" key="12">
    <source>
        <dbReference type="PROSITE" id="PS50113"/>
    </source>
</evidence>
<feature type="transmembrane region" description="Helical" evidence="8">
    <location>
        <begin position="78"/>
        <end position="99"/>
    </location>
</feature>
<feature type="transmembrane region" description="Helical" evidence="8">
    <location>
        <begin position="47"/>
        <end position="66"/>
    </location>
</feature>
<evidence type="ECO:0000256" key="5">
    <source>
        <dbReference type="ARBA" id="ARBA00022777"/>
    </source>
</evidence>
<feature type="transmembrane region" description="Helical" evidence="8">
    <location>
        <begin position="155"/>
        <end position="175"/>
    </location>
</feature>
<dbReference type="PROSITE" id="PS50109">
    <property type="entry name" value="HIS_KIN"/>
    <property type="match status" value="1"/>
</dbReference>
<feature type="coiled-coil region" evidence="7">
    <location>
        <begin position="542"/>
        <end position="587"/>
    </location>
</feature>
<feature type="domain" description="PAC" evidence="12">
    <location>
        <begin position="499"/>
        <end position="551"/>
    </location>
</feature>
<proteinExistence type="predicted"/>
<dbReference type="PANTHER" id="PTHR43304">
    <property type="entry name" value="PHYTOCHROME-LIKE PROTEIN CPH1"/>
    <property type="match status" value="1"/>
</dbReference>
<dbReference type="CDD" id="cd00130">
    <property type="entry name" value="PAS"/>
    <property type="match status" value="2"/>
</dbReference>
<dbReference type="CDD" id="cd16917">
    <property type="entry name" value="HATPase_UhpB-NarQ-NarX-like"/>
    <property type="match status" value="1"/>
</dbReference>
<dbReference type="SUPFAM" id="SSF52172">
    <property type="entry name" value="CheY-like"/>
    <property type="match status" value="1"/>
</dbReference>
<dbReference type="CDD" id="cd17535">
    <property type="entry name" value="REC_NarL-like"/>
    <property type="match status" value="1"/>
</dbReference>